<sequence length="67" mass="7783">MGSKELYRITHQKAKKYTEKRKRLDHPRYLEVAGAGARQFIKFKDINFGISKQKARLSSGLFINVIT</sequence>
<dbReference type="AlphaFoldDB" id="A0A0M0G8R2"/>
<gene>
    <name evidence="1" type="ORF">AF332_02605</name>
</gene>
<evidence type="ECO:0000313" key="2">
    <source>
        <dbReference type="Proteomes" id="UP000037109"/>
    </source>
</evidence>
<keyword evidence="2" id="KW-1185">Reference proteome</keyword>
<dbReference type="PATRIC" id="fig|1459.3.peg.543"/>
<comment type="caution">
    <text evidence="1">The sequence shown here is derived from an EMBL/GenBank/DDBJ whole genome shotgun (WGS) entry which is preliminary data.</text>
</comment>
<organism evidence="1 2">
    <name type="scientific">Sporosarcina globispora</name>
    <name type="common">Bacillus globisporus</name>
    <dbReference type="NCBI Taxonomy" id="1459"/>
    <lineage>
        <taxon>Bacteria</taxon>
        <taxon>Bacillati</taxon>
        <taxon>Bacillota</taxon>
        <taxon>Bacilli</taxon>
        <taxon>Bacillales</taxon>
        <taxon>Caryophanaceae</taxon>
        <taxon>Sporosarcina</taxon>
    </lineage>
</organism>
<protein>
    <submittedName>
        <fullName evidence="1">Uncharacterized protein</fullName>
    </submittedName>
</protein>
<dbReference type="EMBL" id="LGUF01000007">
    <property type="protein sequence ID" value="KON85821.1"/>
    <property type="molecule type" value="Genomic_DNA"/>
</dbReference>
<evidence type="ECO:0000313" key="1">
    <source>
        <dbReference type="EMBL" id="KON85821.1"/>
    </source>
</evidence>
<proteinExistence type="predicted"/>
<reference evidence="2" key="1">
    <citation type="submission" date="2015-07" db="EMBL/GenBank/DDBJ databases">
        <title>Fjat-10036 dsm4.</title>
        <authorList>
            <person name="Liu B."/>
            <person name="Wang J."/>
            <person name="Zhu Y."/>
            <person name="Liu G."/>
            <person name="Chen Q."/>
            <person name="Chen Z."/>
            <person name="Lan J."/>
            <person name="Che J."/>
            <person name="Ge C."/>
            <person name="Shi H."/>
            <person name="Pan Z."/>
            <person name="Liu X."/>
        </authorList>
    </citation>
    <scope>NUCLEOTIDE SEQUENCE [LARGE SCALE GENOMIC DNA]</scope>
    <source>
        <strain evidence="2">DSM 4</strain>
    </source>
</reference>
<name>A0A0M0G8R2_SPOGL</name>
<accession>A0A0M0G8R2</accession>
<dbReference type="Proteomes" id="UP000037109">
    <property type="component" value="Unassembled WGS sequence"/>
</dbReference>